<dbReference type="SUPFAM" id="SSF101874">
    <property type="entry name" value="YceI-like"/>
    <property type="match status" value="1"/>
</dbReference>
<dbReference type="RefSeq" id="WP_189417977.1">
    <property type="nucleotide sequence ID" value="NZ_BMYZ01000001.1"/>
</dbReference>
<dbReference type="Proteomes" id="UP000619761">
    <property type="component" value="Unassembled WGS sequence"/>
</dbReference>
<dbReference type="InterPro" id="IPR007372">
    <property type="entry name" value="Lipid/polyisoprenoid-bd_YceI"/>
</dbReference>
<protein>
    <submittedName>
        <fullName evidence="2">Polyisoprenoid-binding protein</fullName>
    </submittedName>
</protein>
<dbReference type="Gene3D" id="2.40.128.110">
    <property type="entry name" value="Lipid/polyisoprenoid-binding, YceI-like"/>
    <property type="match status" value="1"/>
</dbReference>
<sequence length="208" mass="22901">MPYFSVDYKKILLISLTLLLSACGYLIQPKVKTGIVNLKPGAYQIDKQHTTVLFKINHMGMSTFVGRFNSVDASLEFDPAHMENANLSAVISIASIDVNNAELAETLRGSSWFDAEKYPQAFFKTTSVQLVDQSHAKFSGNLTLHGVVAPIVLDVVFNGGGENMLTGRYTIGFTATTSFKRSQFGMDYLVPAVGDEVNVEVFAEFQKR</sequence>
<comment type="caution">
    <text evidence="2">The sequence shown here is derived from an EMBL/GenBank/DDBJ whole genome shotgun (WGS) entry which is preliminary data.</text>
</comment>
<dbReference type="SMART" id="SM00867">
    <property type="entry name" value="YceI"/>
    <property type="match status" value="1"/>
</dbReference>
<evidence type="ECO:0000313" key="2">
    <source>
        <dbReference type="EMBL" id="GGY74479.1"/>
    </source>
</evidence>
<dbReference type="PANTHER" id="PTHR34406">
    <property type="entry name" value="PROTEIN YCEI"/>
    <property type="match status" value="1"/>
</dbReference>
<evidence type="ECO:0000259" key="1">
    <source>
        <dbReference type="SMART" id="SM00867"/>
    </source>
</evidence>
<dbReference type="EMBL" id="BMYZ01000001">
    <property type="protein sequence ID" value="GGY74479.1"/>
    <property type="molecule type" value="Genomic_DNA"/>
</dbReference>
<organism evidence="2 3">
    <name type="scientific">Cellvibrio zantedeschiae</name>
    <dbReference type="NCBI Taxonomy" id="1237077"/>
    <lineage>
        <taxon>Bacteria</taxon>
        <taxon>Pseudomonadati</taxon>
        <taxon>Pseudomonadota</taxon>
        <taxon>Gammaproteobacteria</taxon>
        <taxon>Cellvibrionales</taxon>
        <taxon>Cellvibrionaceae</taxon>
        <taxon>Cellvibrio</taxon>
    </lineage>
</organism>
<name>A0ABQ3B480_9GAMM</name>
<dbReference type="Pfam" id="PF04264">
    <property type="entry name" value="YceI"/>
    <property type="match status" value="1"/>
</dbReference>
<dbReference type="PANTHER" id="PTHR34406:SF1">
    <property type="entry name" value="PROTEIN YCEI"/>
    <property type="match status" value="1"/>
</dbReference>
<reference evidence="3" key="1">
    <citation type="journal article" date="2019" name="Int. J. Syst. Evol. Microbiol.">
        <title>The Global Catalogue of Microorganisms (GCM) 10K type strain sequencing project: providing services to taxonomists for standard genome sequencing and annotation.</title>
        <authorList>
            <consortium name="The Broad Institute Genomics Platform"/>
            <consortium name="The Broad Institute Genome Sequencing Center for Infectious Disease"/>
            <person name="Wu L."/>
            <person name="Ma J."/>
        </authorList>
    </citation>
    <scope>NUCLEOTIDE SEQUENCE [LARGE SCALE GENOMIC DNA]</scope>
    <source>
        <strain evidence="3">KCTC 32239</strain>
    </source>
</reference>
<keyword evidence="3" id="KW-1185">Reference proteome</keyword>
<dbReference type="InterPro" id="IPR036761">
    <property type="entry name" value="TTHA0802/YceI-like_sf"/>
</dbReference>
<accession>A0ABQ3B480</accession>
<evidence type="ECO:0000313" key="3">
    <source>
        <dbReference type="Proteomes" id="UP000619761"/>
    </source>
</evidence>
<gene>
    <name evidence="2" type="ORF">GCM10011613_19890</name>
</gene>
<feature type="domain" description="Lipid/polyisoprenoid-binding YceI-like" evidence="1">
    <location>
        <begin position="42"/>
        <end position="206"/>
    </location>
</feature>
<proteinExistence type="predicted"/>